<organism evidence="2 3">
    <name type="scientific">Leptotrombidium deliense</name>
    <dbReference type="NCBI Taxonomy" id="299467"/>
    <lineage>
        <taxon>Eukaryota</taxon>
        <taxon>Metazoa</taxon>
        <taxon>Ecdysozoa</taxon>
        <taxon>Arthropoda</taxon>
        <taxon>Chelicerata</taxon>
        <taxon>Arachnida</taxon>
        <taxon>Acari</taxon>
        <taxon>Acariformes</taxon>
        <taxon>Trombidiformes</taxon>
        <taxon>Prostigmata</taxon>
        <taxon>Anystina</taxon>
        <taxon>Parasitengona</taxon>
        <taxon>Trombiculoidea</taxon>
        <taxon>Trombiculidae</taxon>
        <taxon>Leptotrombidium</taxon>
    </lineage>
</organism>
<dbReference type="VEuPathDB" id="VectorBase:LDEU004656"/>
<protein>
    <submittedName>
        <fullName evidence="2">Uncharacterized protein</fullName>
    </submittedName>
</protein>
<accession>A0A443SIN6</accession>
<keyword evidence="1" id="KW-0732">Signal</keyword>
<proteinExistence type="predicted"/>
<comment type="caution">
    <text evidence="2">The sequence shown here is derived from an EMBL/GenBank/DDBJ whole genome shotgun (WGS) entry which is preliminary data.</text>
</comment>
<dbReference type="CDD" id="cd00117">
    <property type="entry name" value="TFP"/>
    <property type="match status" value="1"/>
</dbReference>
<feature type="signal peptide" evidence="1">
    <location>
        <begin position="1"/>
        <end position="22"/>
    </location>
</feature>
<dbReference type="EMBL" id="NCKV01002055">
    <property type="protein sequence ID" value="RWS27384.1"/>
    <property type="molecule type" value="Genomic_DNA"/>
</dbReference>
<evidence type="ECO:0000256" key="1">
    <source>
        <dbReference type="SAM" id="SignalP"/>
    </source>
</evidence>
<feature type="chain" id="PRO_5019311611" evidence="1">
    <location>
        <begin position="23"/>
        <end position="192"/>
    </location>
</feature>
<name>A0A443SIN6_9ACAR</name>
<gene>
    <name evidence="2" type="ORF">B4U80_08672</name>
</gene>
<dbReference type="STRING" id="299467.A0A443SIN6"/>
<dbReference type="AlphaFoldDB" id="A0A443SIN6"/>
<keyword evidence="3" id="KW-1185">Reference proteome</keyword>
<reference evidence="2 3" key="1">
    <citation type="journal article" date="2018" name="Gigascience">
        <title>Genomes of trombidid mites reveal novel predicted allergens and laterally-transferred genes associated with secondary metabolism.</title>
        <authorList>
            <person name="Dong X."/>
            <person name="Chaisiri K."/>
            <person name="Xia D."/>
            <person name="Armstrong S.D."/>
            <person name="Fang Y."/>
            <person name="Donnelly M.J."/>
            <person name="Kadowaki T."/>
            <person name="McGarry J.W."/>
            <person name="Darby A.C."/>
            <person name="Makepeace B.L."/>
        </authorList>
    </citation>
    <scope>NUCLEOTIDE SEQUENCE [LARGE SCALE GENOMIC DNA]</scope>
    <source>
        <strain evidence="2">UoL-UT</strain>
    </source>
</reference>
<sequence>MNLKRVFTTVILIVIFIEAINAQSNNNKRKKKKKKKKVDFKNRLYCFTCLADYSVKKVDIGDPCINPLFNATDSQQRYLTMCPREAKMCQVEITTINKVFSGIERRCSTNCYPTCFTRGYGLEYEACTHCCSGIDPEDFDQDTAYDYRCPSFNLENINTNITVTVRQYLQCVLELESLLILHKLDLQQERHN</sequence>
<dbReference type="OrthoDB" id="6513231at2759"/>
<dbReference type="Proteomes" id="UP000288716">
    <property type="component" value="Unassembled WGS sequence"/>
</dbReference>
<evidence type="ECO:0000313" key="2">
    <source>
        <dbReference type="EMBL" id="RWS27384.1"/>
    </source>
</evidence>
<evidence type="ECO:0000313" key="3">
    <source>
        <dbReference type="Proteomes" id="UP000288716"/>
    </source>
</evidence>